<dbReference type="AlphaFoldDB" id="A0A251VIB2"/>
<evidence type="ECO:0000256" key="1">
    <source>
        <dbReference type="SAM" id="MobiDB-lite"/>
    </source>
</evidence>
<gene>
    <name evidence="2" type="ORF">HannXRQ_Chr02g0056261</name>
</gene>
<evidence type="ECO:0000313" key="3">
    <source>
        <dbReference type="Proteomes" id="UP000215914"/>
    </source>
</evidence>
<evidence type="ECO:0000313" key="2">
    <source>
        <dbReference type="EMBL" id="OTG35388.1"/>
    </source>
</evidence>
<dbReference type="EMBL" id="CM007891">
    <property type="protein sequence ID" value="OTG35388.1"/>
    <property type="molecule type" value="Genomic_DNA"/>
</dbReference>
<reference evidence="3" key="1">
    <citation type="journal article" date="2017" name="Nature">
        <title>The sunflower genome provides insights into oil metabolism, flowering and Asterid evolution.</title>
        <authorList>
            <person name="Badouin H."/>
            <person name="Gouzy J."/>
            <person name="Grassa C.J."/>
            <person name="Murat F."/>
            <person name="Staton S.E."/>
            <person name="Cottret L."/>
            <person name="Lelandais-Briere C."/>
            <person name="Owens G.L."/>
            <person name="Carrere S."/>
            <person name="Mayjonade B."/>
            <person name="Legrand L."/>
            <person name="Gill N."/>
            <person name="Kane N.C."/>
            <person name="Bowers J.E."/>
            <person name="Hubner S."/>
            <person name="Bellec A."/>
            <person name="Berard A."/>
            <person name="Berges H."/>
            <person name="Blanchet N."/>
            <person name="Boniface M.C."/>
            <person name="Brunel D."/>
            <person name="Catrice O."/>
            <person name="Chaidir N."/>
            <person name="Claudel C."/>
            <person name="Donnadieu C."/>
            <person name="Faraut T."/>
            <person name="Fievet G."/>
            <person name="Helmstetter N."/>
            <person name="King M."/>
            <person name="Knapp S.J."/>
            <person name="Lai Z."/>
            <person name="Le Paslier M.C."/>
            <person name="Lippi Y."/>
            <person name="Lorenzon L."/>
            <person name="Mandel J.R."/>
            <person name="Marage G."/>
            <person name="Marchand G."/>
            <person name="Marquand E."/>
            <person name="Bret-Mestries E."/>
            <person name="Morien E."/>
            <person name="Nambeesan S."/>
            <person name="Nguyen T."/>
            <person name="Pegot-Espagnet P."/>
            <person name="Pouilly N."/>
            <person name="Raftis F."/>
            <person name="Sallet E."/>
            <person name="Schiex T."/>
            <person name="Thomas J."/>
            <person name="Vandecasteele C."/>
            <person name="Vares D."/>
            <person name="Vear F."/>
            <person name="Vautrin S."/>
            <person name="Crespi M."/>
            <person name="Mangin B."/>
            <person name="Burke J.M."/>
            <person name="Salse J."/>
            <person name="Munos S."/>
            <person name="Vincourt P."/>
            <person name="Rieseberg L.H."/>
            <person name="Langlade N.B."/>
        </authorList>
    </citation>
    <scope>NUCLEOTIDE SEQUENCE [LARGE SCALE GENOMIC DNA]</scope>
    <source>
        <strain evidence="3">cv. SF193</strain>
    </source>
</reference>
<dbReference type="Proteomes" id="UP000215914">
    <property type="component" value="Chromosome 2"/>
</dbReference>
<accession>A0A251VIB2</accession>
<feature type="region of interest" description="Disordered" evidence="1">
    <location>
        <begin position="22"/>
        <end position="42"/>
    </location>
</feature>
<name>A0A251VIB2_HELAN</name>
<proteinExistence type="predicted"/>
<sequence>MYLFGFSREMELYRTTFRSIVSPMPTSQRRSRDPRHAPSPVPRILLFRRTNSTVRQRKNS</sequence>
<keyword evidence="3" id="KW-1185">Reference proteome</keyword>
<protein>
    <submittedName>
        <fullName evidence="2">Uncharacterized protein</fullName>
    </submittedName>
</protein>
<dbReference type="InParanoid" id="A0A251VIB2"/>
<organism evidence="2 3">
    <name type="scientific">Helianthus annuus</name>
    <name type="common">Common sunflower</name>
    <dbReference type="NCBI Taxonomy" id="4232"/>
    <lineage>
        <taxon>Eukaryota</taxon>
        <taxon>Viridiplantae</taxon>
        <taxon>Streptophyta</taxon>
        <taxon>Embryophyta</taxon>
        <taxon>Tracheophyta</taxon>
        <taxon>Spermatophyta</taxon>
        <taxon>Magnoliopsida</taxon>
        <taxon>eudicotyledons</taxon>
        <taxon>Gunneridae</taxon>
        <taxon>Pentapetalae</taxon>
        <taxon>asterids</taxon>
        <taxon>campanulids</taxon>
        <taxon>Asterales</taxon>
        <taxon>Asteraceae</taxon>
        <taxon>Asteroideae</taxon>
        <taxon>Heliantheae alliance</taxon>
        <taxon>Heliantheae</taxon>
        <taxon>Helianthus</taxon>
    </lineage>
</organism>